<name>M4BPH9_HYAAE</name>
<dbReference type="EnsemblProtists" id="HpaT808318">
    <property type="protein sequence ID" value="HpaP808318"/>
    <property type="gene ID" value="HpaG808318"/>
</dbReference>
<evidence type="ECO:0000313" key="2">
    <source>
        <dbReference type="EnsemblProtists" id="HpaP808318"/>
    </source>
</evidence>
<dbReference type="Proteomes" id="UP000011713">
    <property type="component" value="Unassembled WGS sequence"/>
</dbReference>
<proteinExistence type="predicted"/>
<reference evidence="3" key="1">
    <citation type="journal article" date="2010" name="Science">
        <title>Signatures of adaptation to obligate biotrophy in the Hyaloperonospora arabidopsidis genome.</title>
        <authorList>
            <person name="Baxter L."/>
            <person name="Tripathy S."/>
            <person name="Ishaque N."/>
            <person name="Boot N."/>
            <person name="Cabral A."/>
            <person name="Kemen E."/>
            <person name="Thines M."/>
            <person name="Ah-Fong A."/>
            <person name="Anderson R."/>
            <person name="Badejoko W."/>
            <person name="Bittner-Eddy P."/>
            <person name="Boore J.L."/>
            <person name="Chibucos M.C."/>
            <person name="Coates M."/>
            <person name="Dehal P."/>
            <person name="Delehaunty K."/>
            <person name="Dong S."/>
            <person name="Downton P."/>
            <person name="Dumas B."/>
            <person name="Fabro G."/>
            <person name="Fronick C."/>
            <person name="Fuerstenberg S.I."/>
            <person name="Fulton L."/>
            <person name="Gaulin E."/>
            <person name="Govers F."/>
            <person name="Hughes L."/>
            <person name="Humphray S."/>
            <person name="Jiang R.H."/>
            <person name="Judelson H."/>
            <person name="Kamoun S."/>
            <person name="Kyung K."/>
            <person name="Meijer H."/>
            <person name="Minx P."/>
            <person name="Morris P."/>
            <person name="Nelson J."/>
            <person name="Phuntumart V."/>
            <person name="Qutob D."/>
            <person name="Rehmany A."/>
            <person name="Rougon-Cardoso A."/>
            <person name="Ryden P."/>
            <person name="Torto-Alalibo T."/>
            <person name="Studholme D."/>
            <person name="Wang Y."/>
            <person name="Win J."/>
            <person name="Wood J."/>
            <person name="Clifton S.W."/>
            <person name="Rogers J."/>
            <person name="Van den Ackerveken G."/>
            <person name="Jones J.D."/>
            <person name="McDowell J.M."/>
            <person name="Beynon J."/>
            <person name="Tyler B.M."/>
        </authorList>
    </citation>
    <scope>NUCLEOTIDE SEQUENCE [LARGE SCALE GENOMIC DNA]</scope>
    <source>
        <strain evidence="3">Emoy2</strain>
    </source>
</reference>
<accession>M4BPH9</accession>
<evidence type="ECO:0000313" key="3">
    <source>
        <dbReference type="Proteomes" id="UP000011713"/>
    </source>
</evidence>
<sequence>MNTSTKEETVGSARYTGIDSRDSTYDRVDKSVTRIPAGGRNASEATPKRRTEIEDMYAT</sequence>
<dbReference type="VEuPathDB" id="FungiDB:HpaG808318"/>
<protein>
    <submittedName>
        <fullName evidence="2">Uncharacterized protein</fullName>
    </submittedName>
</protein>
<dbReference type="AlphaFoldDB" id="M4BPH9"/>
<evidence type="ECO:0000256" key="1">
    <source>
        <dbReference type="SAM" id="MobiDB-lite"/>
    </source>
</evidence>
<organism evidence="2 3">
    <name type="scientific">Hyaloperonospora arabidopsidis (strain Emoy2)</name>
    <name type="common">Downy mildew agent</name>
    <name type="synonym">Peronospora arabidopsidis</name>
    <dbReference type="NCBI Taxonomy" id="559515"/>
    <lineage>
        <taxon>Eukaryota</taxon>
        <taxon>Sar</taxon>
        <taxon>Stramenopiles</taxon>
        <taxon>Oomycota</taxon>
        <taxon>Peronosporomycetes</taxon>
        <taxon>Peronosporales</taxon>
        <taxon>Peronosporaceae</taxon>
        <taxon>Hyaloperonospora</taxon>
    </lineage>
</organism>
<feature type="compositionally biased region" description="Basic and acidic residues" evidence="1">
    <location>
        <begin position="19"/>
        <end position="32"/>
    </location>
</feature>
<keyword evidence="3" id="KW-1185">Reference proteome</keyword>
<dbReference type="EMBL" id="JH598509">
    <property type="status" value="NOT_ANNOTATED_CDS"/>
    <property type="molecule type" value="Genomic_DNA"/>
</dbReference>
<reference evidence="2" key="2">
    <citation type="submission" date="2015-06" db="UniProtKB">
        <authorList>
            <consortium name="EnsemblProtists"/>
        </authorList>
    </citation>
    <scope>IDENTIFICATION</scope>
    <source>
        <strain evidence="2">Emoy2</strain>
    </source>
</reference>
<feature type="region of interest" description="Disordered" evidence="1">
    <location>
        <begin position="1"/>
        <end position="59"/>
    </location>
</feature>
<dbReference type="InParanoid" id="M4BPH9"/>
<dbReference type="HOGENOM" id="CLU_2965784_0_0_1"/>